<keyword evidence="1" id="KW-0732">Signal</keyword>
<evidence type="ECO:0000313" key="4">
    <source>
        <dbReference type="Proteomes" id="UP000306509"/>
    </source>
</evidence>
<feature type="signal peptide" evidence="1">
    <location>
        <begin position="1"/>
        <end position="20"/>
    </location>
</feature>
<dbReference type="SUPFAM" id="SSF53850">
    <property type="entry name" value="Periplasmic binding protein-like II"/>
    <property type="match status" value="1"/>
</dbReference>
<dbReference type="GO" id="GO:0004435">
    <property type="term" value="F:phosphatidylinositol-4,5-bisphosphate phospholipase C activity"/>
    <property type="evidence" value="ECO:0007669"/>
    <property type="project" value="InterPro"/>
</dbReference>
<evidence type="ECO:0000256" key="1">
    <source>
        <dbReference type="SAM" id="SignalP"/>
    </source>
</evidence>
<sequence length="508" mass="56983" precursor="true">MKKSKWISLLLAGILTLSLAGCGGGNTADTAGTGSAASDSETNDKGEPYTVTMVLQGSQPQDEERIEGKINEILEKELNAKLDIVMLPWASASQQLQLMLSGDEKIDCFYTNATGAMKFMHAGQIMDMSELVEKYGTNLKEIYGEEVLKLNSIDGFLYGVPNQIERGSIPAVFMRKDMIEKYNIDTSAIKEPKDLEKVFEAVKKGEPDMTMLFSINSGDTPLDRLFPGDTLSDANGLGVLMDQTENTKIENLFASDWYMQTTKMLYDWYQKGYISKDAGTATENWRTVCKAGNLFSLFFAYHPGTPVEFKSSTGYDFEIVKFRDYPIKNCQTYSGIIFSLAQNCENPDKTMQVLDYIYGSKEIMNLLNWGEEGTDYVIEDQENDIINYPEGITTDNVGYSLNLGWELPNQFIAHKWNGSDPKLWQKMEEFNKSAKDSKAMGFLFDDSAVESDVSALANVVSQYRGSLNSGSVNPEEYIPKFLKDLEAAGIDRVIEAKQKQFDEWLKRD</sequence>
<feature type="chain" id="PRO_5039531950" evidence="1">
    <location>
        <begin position="21"/>
        <end position="508"/>
    </location>
</feature>
<reference evidence="3 4" key="1">
    <citation type="journal article" date="2019" name="Anaerobe">
        <title>Detection of Robinsoniella peoriensis in multiple bone samples of a trauma patient.</title>
        <authorList>
            <person name="Schrottner P."/>
            <person name="Hartwich K."/>
            <person name="Bunk B."/>
            <person name="Schober I."/>
            <person name="Helbig S."/>
            <person name="Rudolph W.W."/>
            <person name="Gunzer F."/>
        </authorList>
    </citation>
    <scope>NUCLEOTIDE SEQUENCE [LARGE SCALE GENOMIC DNA]</scope>
    <source>
        <strain evidence="3 4">DSM 106044</strain>
    </source>
</reference>
<dbReference type="PROSITE" id="PS51257">
    <property type="entry name" value="PROKAR_LIPOPROTEIN"/>
    <property type="match status" value="1"/>
</dbReference>
<dbReference type="STRING" id="180332.GCA_000797495_01245"/>
<dbReference type="RefSeq" id="WP_047834611.1">
    <property type="nucleotide sequence ID" value="NZ_QGQD01000017.1"/>
</dbReference>
<organism evidence="3 4">
    <name type="scientific">Robinsoniella peoriensis</name>
    <dbReference type="NCBI Taxonomy" id="180332"/>
    <lineage>
        <taxon>Bacteria</taxon>
        <taxon>Bacillati</taxon>
        <taxon>Bacillota</taxon>
        <taxon>Clostridia</taxon>
        <taxon>Lachnospirales</taxon>
        <taxon>Lachnospiraceae</taxon>
        <taxon>Robinsoniella</taxon>
    </lineage>
</organism>
<protein>
    <submittedName>
        <fullName evidence="3">Maltose-binding periplasmic protein</fullName>
    </submittedName>
</protein>
<dbReference type="EMBL" id="QGQD01000017">
    <property type="protein sequence ID" value="TLD02378.1"/>
    <property type="molecule type" value="Genomic_DNA"/>
</dbReference>
<dbReference type="PANTHER" id="PTHR43649">
    <property type="entry name" value="ARABINOSE-BINDING PROTEIN-RELATED"/>
    <property type="match status" value="1"/>
</dbReference>
<dbReference type="InterPro" id="IPR022627">
    <property type="entry name" value="DUF3502"/>
</dbReference>
<dbReference type="GO" id="GO:0035556">
    <property type="term" value="P:intracellular signal transduction"/>
    <property type="evidence" value="ECO:0007669"/>
    <property type="project" value="InterPro"/>
</dbReference>
<evidence type="ECO:0000313" key="3">
    <source>
        <dbReference type="EMBL" id="TLD02378.1"/>
    </source>
</evidence>
<accession>A0A4V6HSC4</accession>
<dbReference type="GO" id="GO:0006629">
    <property type="term" value="P:lipid metabolic process"/>
    <property type="evidence" value="ECO:0007669"/>
    <property type="project" value="InterPro"/>
</dbReference>
<proteinExistence type="predicted"/>
<dbReference type="Pfam" id="PF12010">
    <property type="entry name" value="DUF3502"/>
    <property type="match status" value="1"/>
</dbReference>
<feature type="domain" description="PI-PLC Y-box" evidence="2">
    <location>
        <begin position="388"/>
        <end position="444"/>
    </location>
</feature>
<keyword evidence="4" id="KW-1185">Reference proteome</keyword>
<dbReference type="PROSITE" id="PS50008">
    <property type="entry name" value="PIPLC_Y_DOMAIN"/>
    <property type="match status" value="1"/>
</dbReference>
<dbReference type="PANTHER" id="PTHR43649:SF17">
    <property type="entry name" value="ABC TRANSPORTER SOLUTE BINDING PROTEIN-SUGAR TRANSPORT"/>
    <property type="match status" value="1"/>
</dbReference>
<dbReference type="Proteomes" id="UP000306509">
    <property type="component" value="Unassembled WGS sequence"/>
</dbReference>
<name>A0A4V6HSC4_9FIRM</name>
<gene>
    <name evidence="3" type="ORF">DSM106044_00760</name>
</gene>
<dbReference type="InterPro" id="IPR050490">
    <property type="entry name" value="Bact_solute-bd_prot1"/>
</dbReference>
<dbReference type="InterPro" id="IPR001711">
    <property type="entry name" value="PLipase_C_Pinositol-sp_Y"/>
</dbReference>
<dbReference type="AlphaFoldDB" id="A0A4V6HSC4"/>
<evidence type="ECO:0000259" key="2">
    <source>
        <dbReference type="PROSITE" id="PS50008"/>
    </source>
</evidence>
<comment type="caution">
    <text evidence="3">The sequence shown here is derived from an EMBL/GenBank/DDBJ whole genome shotgun (WGS) entry which is preliminary data.</text>
</comment>
<dbReference type="Gene3D" id="3.40.190.10">
    <property type="entry name" value="Periplasmic binding protein-like II"/>
    <property type="match status" value="2"/>
</dbReference>